<gene>
    <name evidence="1" type="ORF">DM484_25180</name>
</gene>
<protein>
    <submittedName>
        <fullName evidence="1">TIGR03790 family protein</fullName>
    </submittedName>
</protein>
<comment type="caution">
    <text evidence="1">The sequence shown here is derived from an EMBL/GenBank/DDBJ whole genome shotgun (WGS) entry which is preliminary data.</text>
</comment>
<organism evidence="1 2">
    <name type="scientific">Candidatus Methylumidiphilus alinenensis</name>
    <dbReference type="NCBI Taxonomy" id="2202197"/>
    <lineage>
        <taxon>Bacteria</taxon>
        <taxon>Pseudomonadati</taxon>
        <taxon>Pseudomonadota</taxon>
        <taxon>Gammaproteobacteria</taxon>
        <taxon>Methylococcales</taxon>
        <taxon>Candidatus Methylumidiphilus</taxon>
    </lineage>
</organism>
<dbReference type="InterPro" id="IPR022265">
    <property type="entry name" value="CHP03790"/>
</dbReference>
<dbReference type="NCBIfam" id="TIGR03790">
    <property type="entry name" value="TIGR03790 family protein"/>
    <property type="match status" value="1"/>
</dbReference>
<dbReference type="Proteomes" id="UP000249396">
    <property type="component" value="Unassembled WGS sequence"/>
</dbReference>
<sequence>MELPKTGLAPEELAVVVNDNDPMSASIAEYYRERRRVPNKNILHVRFPSNGPNLPRNAFKRIRESVMEQTGPNIQAYALAWTRPYRVDCMSITSAFAFGFNEAFCSSSHCAATKSSAYFNSASHAPYSDYGIRPAMLLAGKNFEEVKRLIDRGIESDYSYPDRTGYLLNTKDRHRTVRAVFFNDTLKALGNAFHIERLDADSIQGKQDVLFYFTGAQRIKDLPSLHFIPGAVADHLTSFGGELDGNGQMSSLRWLEAGATGSFGTVVEPCNHLQKFPIPPVVIWHYAEGDTLIEAYWKSVAWPGEGVFIGEPLAHPFAPRLVDVSSGQATLRIYSPVKRQAQLEESVSPIGPFHAIIKYPITQGMNSIKILLPKTNFYYRIKF</sequence>
<proteinExistence type="predicted"/>
<evidence type="ECO:0000313" key="1">
    <source>
        <dbReference type="EMBL" id="PZN71986.1"/>
    </source>
</evidence>
<accession>A0A2W4QLG1</accession>
<evidence type="ECO:0000313" key="2">
    <source>
        <dbReference type="Proteomes" id="UP000249396"/>
    </source>
</evidence>
<dbReference type="EMBL" id="QJPH01000503">
    <property type="protein sequence ID" value="PZN71986.1"/>
    <property type="molecule type" value="Genomic_DNA"/>
</dbReference>
<dbReference type="AlphaFoldDB" id="A0A2W4QLG1"/>
<name>A0A2W4QLG1_9GAMM</name>
<reference evidence="1 2" key="1">
    <citation type="journal article" date="2018" name="Aquat. Microb. Ecol.">
        <title>Gammaproteobacterial methanotrophs dominate.</title>
        <authorList>
            <person name="Rissanen A.J."/>
            <person name="Saarenheimo J."/>
            <person name="Tiirola M."/>
            <person name="Peura S."/>
            <person name="Aalto S.L."/>
            <person name="Karvinen A."/>
            <person name="Nykanen H."/>
        </authorList>
    </citation>
    <scope>NUCLEOTIDE SEQUENCE [LARGE SCALE GENOMIC DNA]</scope>
    <source>
        <strain evidence="1">AMbin10</strain>
    </source>
</reference>